<keyword evidence="7" id="KW-0675">Receptor</keyword>
<evidence type="ECO:0000256" key="8">
    <source>
        <dbReference type="ARBA" id="ARBA00023224"/>
    </source>
</evidence>
<dbReference type="GeneID" id="102805271"/>
<dbReference type="CDD" id="cd00637">
    <property type="entry name" value="7tm_classA_rhodopsin-like"/>
    <property type="match status" value="1"/>
</dbReference>
<organism evidence="11 12">
    <name type="scientific">Saccoglossus kowalevskii</name>
    <name type="common">Acorn worm</name>
    <dbReference type="NCBI Taxonomy" id="10224"/>
    <lineage>
        <taxon>Eukaryota</taxon>
        <taxon>Metazoa</taxon>
        <taxon>Hemichordata</taxon>
        <taxon>Enteropneusta</taxon>
        <taxon>Harrimaniidae</taxon>
        <taxon>Saccoglossus</taxon>
    </lineage>
</organism>
<dbReference type="InterPro" id="IPR000276">
    <property type="entry name" value="GPCR_Rhodpsn"/>
</dbReference>
<feature type="transmembrane region" description="Helical" evidence="9">
    <location>
        <begin position="181"/>
        <end position="204"/>
    </location>
</feature>
<name>A0ABM0N1C2_SACKO</name>
<keyword evidence="8" id="KW-0807">Transducer</keyword>
<evidence type="ECO:0000313" key="11">
    <source>
        <dbReference type="Proteomes" id="UP000694865"/>
    </source>
</evidence>
<evidence type="ECO:0000256" key="9">
    <source>
        <dbReference type="SAM" id="Phobius"/>
    </source>
</evidence>
<proteinExistence type="inferred from homology"/>
<dbReference type="Proteomes" id="UP000694865">
    <property type="component" value="Unplaced"/>
</dbReference>
<accession>A0ABM0N1C2</accession>
<comment type="subcellular location">
    <subcellularLocation>
        <location evidence="1">Membrane</location>
        <topology evidence="1">Multi-pass membrane protein</topology>
    </subcellularLocation>
</comment>
<keyword evidence="3 9" id="KW-0812">Transmembrane</keyword>
<feature type="transmembrane region" description="Helical" evidence="9">
    <location>
        <begin position="101"/>
        <end position="119"/>
    </location>
</feature>
<evidence type="ECO:0000256" key="2">
    <source>
        <dbReference type="ARBA" id="ARBA00010663"/>
    </source>
</evidence>
<dbReference type="Pfam" id="PF00001">
    <property type="entry name" value="7tm_1"/>
    <property type="match status" value="1"/>
</dbReference>
<evidence type="ECO:0000256" key="4">
    <source>
        <dbReference type="ARBA" id="ARBA00022989"/>
    </source>
</evidence>
<feature type="transmembrane region" description="Helical" evidence="9">
    <location>
        <begin position="139"/>
        <end position="161"/>
    </location>
</feature>
<evidence type="ECO:0000313" key="12">
    <source>
        <dbReference type="RefSeq" id="XP_006826063.1"/>
    </source>
</evidence>
<sequence length="340" mass="37978">MSNNSTVENTDSIVIVSLWKPINMFQIAFGCIGIVGNMFVCITVARKKTLQNLTNYFIASLAIADLISSTLWVLSVVSRLIPLSRVPTIRHFQCVVVEAGYPFWVAVLASTYHLVAITLERLCGIVYPVKHRLFFSRRLAAVCVALCYILPCIILVNFPLFHKVINGVCVYSTSPSSALSHGIFLFMFTYLLPLVVMTWAYIAIWKRLKNSTSQHVNLSLAGQSSQTSSNCNQGYIGARKKVIQMLIIVFLSFVICWTPDQIMVILVNIGVAKFHLSQFLPVQILALCNSCINPFIYAFKNRHFRDGFREIFCFGKTASNVRVGPSNLAANISETQTSKV</sequence>
<gene>
    <name evidence="12" type="primary">LOC102805271</name>
</gene>
<keyword evidence="4 9" id="KW-1133">Transmembrane helix</keyword>
<keyword evidence="6 9" id="KW-0472">Membrane</keyword>
<reference evidence="12" key="1">
    <citation type="submission" date="2025-08" db="UniProtKB">
        <authorList>
            <consortium name="RefSeq"/>
        </authorList>
    </citation>
    <scope>IDENTIFICATION</scope>
    <source>
        <tissue evidence="12">Testes</tissue>
    </source>
</reference>
<dbReference type="PROSITE" id="PS50262">
    <property type="entry name" value="G_PROTEIN_RECEP_F1_2"/>
    <property type="match status" value="1"/>
</dbReference>
<evidence type="ECO:0000256" key="1">
    <source>
        <dbReference type="ARBA" id="ARBA00004141"/>
    </source>
</evidence>
<dbReference type="InterPro" id="IPR017452">
    <property type="entry name" value="GPCR_Rhodpsn_7TM"/>
</dbReference>
<dbReference type="SMART" id="SM01381">
    <property type="entry name" value="7TM_GPCR_Srsx"/>
    <property type="match status" value="1"/>
</dbReference>
<feature type="domain" description="G-protein coupled receptors family 1 profile" evidence="10">
    <location>
        <begin position="36"/>
        <end position="297"/>
    </location>
</feature>
<dbReference type="Gene3D" id="1.20.1070.10">
    <property type="entry name" value="Rhodopsin 7-helix transmembrane proteins"/>
    <property type="match status" value="1"/>
</dbReference>
<feature type="transmembrane region" description="Helical" evidence="9">
    <location>
        <begin position="24"/>
        <end position="45"/>
    </location>
</feature>
<dbReference type="InterPro" id="IPR000611">
    <property type="entry name" value="NPY_rcpt"/>
</dbReference>
<feature type="transmembrane region" description="Helical" evidence="9">
    <location>
        <begin position="279"/>
        <end position="299"/>
    </location>
</feature>
<evidence type="ECO:0000259" key="10">
    <source>
        <dbReference type="PROSITE" id="PS50262"/>
    </source>
</evidence>
<evidence type="ECO:0000256" key="5">
    <source>
        <dbReference type="ARBA" id="ARBA00023040"/>
    </source>
</evidence>
<dbReference type="PRINTS" id="PR00237">
    <property type="entry name" value="GPCRRHODOPSN"/>
</dbReference>
<feature type="transmembrane region" description="Helical" evidence="9">
    <location>
        <begin position="245"/>
        <end position="267"/>
    </location>
</feature>
<comment type="similarity">
    <text evidence="2">Belongs to the G-protein coupled receptor 1 family.</text>
</comment>
<feature type="transmembrane region" description="Helical" evidence="9">
    <location>
        <begin position="57"/>
        <end position="81"/>
    </location>
</feature>
<protein>
    <submittedName>
        <fullName evidence="12">Allatostatin-A receptor-like</fullName>
    </submittedName>
</protein>
<dbReference type="SUPFAM" id="SSF81321">
    <property type="entry name" value="Family A G protein-coupled receptor-like"/>
    <property type="match status" value="1"/>
</dbReference>
<evidence type="ECO:0000256" key="3">
    <source>
        <dbReference type="ARBA" id="ARBA00022692"/>
    </source>
</evidence>
<evidence type="ECO:0000256" key="7">
    <source>
        <dbReference type="ARBA" id="ARBA00023170"/>
    </source>
</evidence>
<keyword evidence="5" id="KW-0297">G-protein coupled receptor</keyword>
<dbReference type="PANTHER" id="PTHR45698:SF1">
    <property type="entry name" value="TRACE AMINE-ASSOCIATED RECEPTOR 13C-LIKE"/>
    <property type="match status" value="1"/>
</dbReference>
<evidence type="ECO:0000256" key="6">
    <source>
        <dbReference type="ARBA" id="ARBA00023136"/>
    </source>
</evidence>
<dbReference type="RefSeq" id="XP_006826063.1">
    <property type="nucleotide sequence ID" value="XM_006826000.1"/>
</dbReference>
<keyword evidence="11" id="KW-1185">Reference proteome</keyword>
<dbReference type="PRINTS" id="PR01012">
    <property type="entry name" value="NRPEPTIDEYR"/>
</dbReference>
<dbReference type="PANTHER" id="PTHR45698">
    <property type="entry name" value="TRACE AMINE-ASSOCIATED RECEPTOR 19N-RELATED"/>
    <property type="match status" value="1"/>
</dbReference>